<proteinExistence type="predicted"/>
<accession>A0A812CZ64</accession>
<dbReference type="EMBL" id="CAHIKZ030002135">
    <property type="protein sequence ID" value="CAE1281800.1"/>
    <property type="molecule type" value="Genomic_DNA"/>
</dbReference>
<feature type="compositionally biased region" description="Low complexity" evidence="1">
    <location>
        <begin position="133"/>
        <end position="149"/>
    </location>
</feature>
<keyword evidence="3" id="KW-1185">Reference proteome</keyword>
<feature type="compositionally biased region" description="Basic and acidic residues" evidence="1">
    <location>
        <begin position="122"/>
        <end position="132"/>
    </location>
</feature>
<comment type="caution">
    <text evidence="2">The sequence shown here is derived from an EMBL/GenBank/DDBJ whole genome shotgun (WGS) entry which is preliminary data.</text>
</comment>
<feature type="region of interest" description="Disordered" evidence="1">
    <location>
        <begin position="114"/>
        <end position="155"/>
    </location>
</feature>
<evidence type="ECO:0000256" key="1">
    <source>
        <dbReference type="SAM" id="MobiDB-lite"/>
    </source>
</evidence>
<name>A0A812CZ64_ACAPH</name>
<organism evidence="2 3">
    <name type="scientific">Acanthosepion pharaonis</name>
    <name type="common">Pharaoh cuttlefish</name>
    <name type="synonym">Sepia pharaonis</name>
    <dbReference type="NCBI Taxonomy" id="158019"/>
    <lineage>
        <taxon>Eukaryota</taxon>
        <taxon>Metazoa</taxon>
        <taxon>Spiralia</taxon>
        <taxon>Lophotrochozoa</taxon>
        <taxon>Mollusca</taxon>
        <taxon>Cephalopoda</taxon>
        <taxon>Coleoidea</taxon>
        <taxon>Decapodiformes</taxon>
        <taxon>Sepiida</taxon>
        <taxon>Sepiina</taxon>
        <taxon>Sepiidae</taxon>
        <taxon>Acanthosepion</taxon>
    </lineage>
</organism>
<dbReference type="AlphaFoldDB" id="A0A812CZ64"/>
<dbReference type="Proteomes" id="UP000597762">
    <property type="component" value="Unassembled WGS sequence"/>
</dbReference>
<protein>
    <submittedName>
        <fullName evidence="2">Uncharacterized protein</fullName>
    </submittedName>
</protein>
<evidence type="ECO:0000313" key="3">
    <source>
        <dbReference type="Proteomes" id="UP000597762"/>
    </source>
</evidence>
<gene>
    <name evidence="2" type="ORF">SPHA_43059</name>
</gene>
<sequence>MRARRARESQEQTTMRLSQVAQLSALTQASQSQERVTCLAGKAAFVAIKAQDCTTGNRDTFLRRASKSRDAAATATARTAETKLRRSVRNARNAATTARSKAAETFYRRRARQFRDAGATARSRESETELQRATRNARNSAATSAARNSEGPQTRADRLTRAAINMAAVRLSQTPQALRICLDGDIQHLSGARGVTCPHYNLQAETRIGILPPSGRVPRREIILLLQAMLHEVNSYIRSFKYALENVPIPSFSIVIDAEKRLHDEHERRYNSPPCNEVASIIHGE</sequence>
<reference evidence="2" key="1">
    <citation type="submission" date="2021-01" db="EMBL/GenBank/DDBJ databases">
        <authorList>
            <person name="Li R."/>
            <person name="Bekaert M."/>
        </authorList>
    </citation>
    <scope>NUCLEOTIDE SEQUENCE</scope>
    <source>
        <strain evidence="2">Farmed</strain>
    </source>
</reference>
<dbReference type="OrthoDB" id="8040188at2759"/>
<evidence type="ECO:0000313" key="2">
    <source>
        <dbReference type="EMBL" id="CAE1281800.1"/>
    </source>
</evidence>